<dbReference type="EMBL" id="JAWDGP010002663">
    <property type="protein sequence ID" value="KAK3781103.1"/>
    <property type="molecule type" value="Genomic_DNA"/>
</dbReference>
<protein>
    <submittedName>
        <fullName evidence="2">Uncharacterized protein</fullName>
    </submittedName>
</protein>
<keyword evidence="3" id="KW-1185">Reference proteome</keyword>
<evidence type="ECO:0000256" key="1">
    <source>
        <dbReference type="SAM" id="MobiDB-lite"/>
    </source>
</evidence>
<feature type="region of interest" description="Disordered" evidence="1">
    <location>
        <begin position="1"/>
        <end position="132"/>
    </location>
</feature>
<feature type="compositionally biased region" description="Basic and acidic residues" evidence="1">
    <location>
        <begin position="96"/>
        <end position="108"/>
    </location>
</feature>
<feature type="compositionally biased region" description="Polar residues" evidence="1">
    <location>
        <begin position="38"/>
        <end position="50"/>
    </location>
</feature>
<organism evidence="2 3">
    <name type="scientific">Elysia crispata</name>
    <name type="common">lettuce slug</name>
    <dbReference type="NCBI Taxonomy" id="231223"/>
    <lineage>
        <taxon>Eukaryota</taxon>
        <taxon>Metazoa</taxon>
        <taxon>Spiralia</taxon>
        <taxon>Lophotrochozoa</taxon>
        <taxon>Mollusca</taxon>
        <taxon>Gastropoda</taxon>
        <taxon>Heterobranchia</taxon>
        <taxon>Euthyneura</taxon>
        <taxon>Panpulmonata</taxon>
        <taxon>Sacoglossa</taxon>
        <taxon>Placobranchoidea</taxon>
        <taxon>Plakobranchidae</taxon>
        <taxon>Elysia</taxon>
    </lineage>
</organism>
<proteinExistence type="predicted"/>
<sequence>MDSSVAGPVSRATLGGLISNSNNITRGAKSQHDHRCSAGTQLRADSTQKGCSEKVTKNPNKSICSLSRDNSQATRNAPTKCRESGEVSHRLSQVTGRERMEKRVEGGGRRGSMVTAGHGQRESGVVTQTSER</sequence>
<feature type="compositionally biased region" description="Polar residues" evidence="1">
    <location>
        <begin position="57"/>
        <end position="77"/>
    </location>
</feature>
<evidence type="ECO:0000313" key="3">
    <source>
        <dbReference type="Proteomes" id="UP001283361"/>
    </source>
</evidence>
<name>A0AAE1A4G9_9GAST</name>
<feature type="compositionally biased region" description="Basic and acidic residues" evidence="1">
    <location>
        <begin position="80"/>
        <end position="89"/>
    </location>
</feature>
<comment type="caution">
    <text evidence="2">The sequence shown here is derived from an EMBL/GenBank/DDBJ whole genome shotgun (WGS) entry which is preliminary data.</text>
</comment>
<evidence type="ECO:0000313" key="2">
    <source>
        <dbReference type="EMBL" id="KAK3781103.1"/>
    </source>
</evidence>
<gene>
    <name evidence="2" type="ORF">RRG08_001167</name>
</gene>
<accession>A0AAE1A4G9</accession>
<dbReference type="AlphaFoldDB" id="A0AAE1A4G9"/>
<dbReference type="Proteomes" id="UP001283361">
    <property type="component" value="Unassembled WGS sequence"/>
</dbReference>
<reference evidence="2" key="1">
    <citation type="journal article" date="2023" name="G3 (Bethesda)">
        <title>A reference genome for the long-term kleptoplast-retaining sea slug Elysia crispata morphotype clarki.</title>
        <authorList>
            <person name="Eastman K.E."/>
            <person name="Pendleton A.L."/>
            <person name="Shaikh M.A."/>
            <person name="Suttiyut T."/>
            <person name="Ogas R."/>
            <person name="Tomko P."/>
            <person name="Gavelis G."/>
            <person name="Widhalm J.R."/>
            <person name="Wisecaver J.H."/>
        </authorList>
    </citation>
    <scope>NUCLEOTIDE SEQUENCE</scope>
    <source>
        <strain evidence="2">ECLA1</strain>
    </source>
</reference>